<proteinExistence type="predicted"/>
<dbReference type="PROSITE" id="PS50977">
    <property type="entry name" value="HTH_TETR_2"/>
    <property type="match status" value="1"/>
</dbReference>
<gene>
    <name evidence="5" type="ORF">EBN03_21585</name>
</gene>
<protein>
    <submittedName>
        <fullName evidence="5">TetR/AcrR family transcriptional regulator</fullName>
    </submittedName>
</protein>
<comment type="caution">
    <text evidence="5">The sequence shown here is derived from an EMBL/GenBank/DDBJ whole genome shotgun (WGS) entry which is preliminary data.</text>
</comment>
<dbReference type="RefSeq" id="WP_122189885.1">
    <property type="nucleotide sequence ID" value="NZ_RFFH01000009.1"/>
</dbReference>
<dbReference type="InterPro" id="IPR050109">
    <property type="entry name" value="HTH-type_TetR-like_transc_reg"/>
</dbReference>
<dbReference type="InterPro" id="IPR036271">
    <property type="entry name" value="Tet_transcr_reg_TetR-rel_C_sf"/>
</dbReference>
<dbReference type="EMBL" id="RFFH01000009">
    <property type="protein sequence ID" value="RMI30646.1"/>
    <property type="molecule type" value="Genomic_DNA"/>
</dbReference>
<keyword evidence="1 2" id="KW-0238">DNA-binding</keyword>
<feature type="domain" description="HTH tetR-type" evidence="4">
    <location>
        <begin position="21"/>
        <end position="81"/>
    </location>
</feature>
<evidence type="ECO:0000259" key="4">
    <source>
        <dbReference type="PROSITE" id="PS50977"/>
    </source>
</evidence>
<feature type="region of interest" description="Disordered" evidence="3">
    <location>
        <begin position="1"/>
        <end position="20"/>
    </location>
</feature>
<feature type="DNA-binding region" description="H-T-H motif" evidence="2">
    <location>
        <begin position="44"/>
        <end position="63"/>
    </location>
</feature>
<evidence type="ECO:0000313" key="5">
    <source>
        <dbReference type="EMBL" id="RMI30646.1"/>
    </source>
</evidence>
<evidence type="ECO:0000256" key="2">
    <source>
        <dbReference type="PROSITE-ProRule" id="PRU00335"/>
    </source>
</evidence>
<dbReference type="Pfam" id="PF00440">
    <property type="entry name" value="TetR_N"/>
    <property type="match status" value="1"/>
</dbReference>
<dbReference type="GO" id="GO:0003700">
    <property type="term" value="F:DNA-binding transcription factor activity"/>
    <property type="evidence" value="ECO:0007669"/>
    <property type="project" value="TreeGrafter"/>
</dbReference>
<dbReference type="PANTHER" id="PTHR30055:SF209">
    <property type="entry name" value="POSSIBLE TRANSCRIPTIONAL REGULATORY PROTEIN (PROBABLY TETR-FAMILY)"/>
    <property type="match status" value="1"/>
</dbReference>
<dbReference type="OrthoDB" id="4542210at2"/>
<dbReference type="PRINTS" id="PR00455">
    <property type="entry name" value="HTHTETR"/>
</dbReference>
<accession>A0A3M2L117</accession>
<dbReference type="AlphaFoldDB" id="A0A3M2L117"/>
<dbReference type="InterPro" id="IPR001647">
    <property type="entry name" value="HTH_TetR"/>
</dbReference>
<dbReference type="SUPFAM" id="SSF48498">
    <property type="entry name" value="Tetracyclin repressor-like, C-terminal domain"/>
    <property type="match status" value="1"/>
</dbReference>
<evidence type="ECO:0000256" key="1">
    <source>
        <dbReference type="ARBA" id="ARBA00023125"/>
    </source>
</evidence>
<sequence>MDPESRGGAGESRPRERADAARNRRAILDATAALLAEHGAGAVTMERVAAAAGVGKGTVFHRFGSRAGLLDEMISEMARTLRQAVTDGPPPLGPGAPPGDRLRAFLDAFAHMIADNVELVTAYRSMPPHPQRDEMHAFWGAHLTALLAEVRPDLDAEIVGSLLLAPLGGDLLPQMVRAGQRERLFAAYRQVVDSILPR</sequence>
<dbReference type="Proteomes" id="UP000279275">
    <property type="component" value="Unassembled WGS sequence"/>
</dbReference>
<evidence type="ECO:0000256" key="3">
    <source>
        <dbReference type="SAM" id="MobiDB-lite"/>
    </source>
</evidence>
<dbReference type="PANTHER" id="PTHR30055">
    <property type="entry name" value="HTH-TYPE TRANSCRIPTIONAL REGULATOR RUTR"/>
    <property type="match status" value="1"/>
</dbReference>
<evidence type="ECO:0000313" key="6">
    <source>
        <dbReference type="Proteomes" id="UP000279275"/>
    </source>
</evidence>
<keyword evidence="6" id="KW-1185">Reference proteome</keyword>
<name>A0A3M2L117_9NOCA</name>
<organism evidence="5 6">
    <name type="scientific">Nocardia stercoris</name>
    <dbReference type="NCBI Taxonomy" id="2483361"/>
    <lineage>
        <taxon>Bacteria</taxon>
        <taxon>Bacillati</taxon>
        <taxon>Actinomycetota</taxon>
        <taxon>Actinomycetes</taxon>
        <taxon>Mycobacteriales</taxon>
        <taxon>Nocardiaceae</taxon>
        <taxon>Nocardia</taxon>
    </lineage>
</organism>
<dbReference type="GO" id="GO:0000976">
    <property type="term" value="F:transcription cis-regulatory region binding"/>
    <property type="evidence" value="ECO:0007669"/>
    <property type="project" value="TreeGrafter"/>
</dbReference>
<dbReference type="InterPro" id="IPR009057">
    <property type="entry name" value="Homeodomain-like_sf"/>
</dbReference>
<dbReference type="SUPFAM" id="SSF46689">
    <property type="entry name" value="Homeodomain-like"/>
    <property type="match status" value="1"/>
</dbReference>
<reference evidence="5 6" key="1">
    <citation type="submission" date="2018-10" db="EMBL/GenBank/DDBJ databases">
        <title>Isolation from cow dung.</title>
        <authorList>
            <person name="Ling L."/>
        </authorList>
    </citation>
    <scope>NUCLEOTIDE SEQUENCE [LARGE SCALE GENOMIC DNA]</scope>
    <source>
        <strain evidence="5 6">NEAU-LL90</strain>
    </source>
</reference>
<dbReference type="Gene3D" id="1.10.357.10">
    <property type="entry name" value="Tetracycline Repressor, domain 2"/>
    <property type="match status" value="1"/>
</dbReference>